<evidence type="ECO:0000313" key="2">
    <source>
        <dbReference type="EMBL" id="QNP44841.1"/>
    </source>
</evidence>
<keyword evidence="1" id="KW-0732">Signal</keyword>
<gene>
    <name evidence="2" type="ORF">H9L14_08725</name>
</gene>
<evidence type="ECO:0008006" key="4">
    <source>
        <dbReference type="Google" id="ProtNLM"/>
    </source>
</evidence>
<evidence type="ECO:0000313" key="3">
    <source>
        <dbReference type="Proteomes" id="UP000516105"/>
    </source>
</evidence>
<dbReference type="RefSeq" id="WP_187707799.1">
    <property type="nucleotide sequence ID" value="NZ_CP060782.1"/>
</dbReference>
<organism evidence="2 3">
    <name type="scientific">Sphingomonas sediminicola</name>
    <dbReference type="NCBI Taxonomy" id="386874"/>
    <lineage>
        <taxon>Bacteria</taxon>
        <taxon>Pseudomonadati</taxon>
        <taxon>Pseudomonadota</taxon>
        <taxon>Alphaproteobacteria</taxon>
        <taxon>Sphingomonadales</taxon>
        <taxon>Sphingomonadaceae</taxon>
        <taxon>Sphingomonas</taxon>
    </lineage>
</organism>
<keyword evidence="3" id="KW-1185">Reference proteome</keyword>
<accession>A0ABX6T4N7</accession>
<reference evidence="2 3" key="1">
    <citation type="submission" date="2020-08" db="EMBL/GenBank/DDBJ databases">
        <title>Genome sequence of Sphingomonas sediminicola KACC 15039T.</title>
        <authorList>
            <person name="Hyun D.-W."/>
            <person name="Bae J.-W."/>
        </authorList>
    </citation>
    <scope>NUCLEOTIDE SEQUENCE [LARGE SCALE GENOMIC DNA]</scope>
    <source>
        <strain evidence="2 3">KACC 15039</strain>
    </source>
</reference>
<dbReference type="Proteomes" id="UP000516105">
    <property type="component" value="Chromosome"/>
</dbReference>
<dbReference type="EMBL" id="CP060782">
    <property type="protein sequence ID" value="QNP44841.1"/>
    <property type="molecule type" value="Genomic_DNA"/>
</dbReference>
<name>A0ABX6T4N7_9SPHN</name>
<sequence length="277" mass="30068">MKSTIMLAAAATAVFAFPVNASAPQPTVASVEQFAKCATANYEGAELLATQPGSAEEQEVLSEYNRLGCHAPAIGAGILRGAVAEQLFRSDFGSIGARARRDNIEVFTVDMSELEALSDEAKKRIDYVAFGTCVAASDPQASSSVLSTAVESAEERARLTALVPQFASCLNEGERFTFSRADLRSALAEGAYRLALAQTLSQEVVVTGTRDPSKTVQCKLQDVAGTRIRRNICRTEAQWKDQDRAKEYSAEEIKRRAHEFEEIQTTIETRTRFPSGT</sequence>
<feature type="chain" id="PRO_5046916513" description="DUF1311 domain-containing protein" evidence="1">
    <location>
        <begin position="22"/>
        <end position="277"/>
    </location>
</feature>
<evidence type="ECO:0000256" key="1">
    <source>
        <dbReference type="SAM" id="SignalP"/>
    </source>
</evidence>
<feature type="signal peptide" evidence="1">
    <location>
        <begin position="1"/>
        <end position="21"/>
    </location>
</feature>
<protein>
    <recommendedName>
        <fullName evidence="4">DUF1311 domain-containing protein</fullName>
    </recommendedName>
</protein>
<proteinExistence type="predicted"/>